<feature type="domain" description="ARB-07466-like C-terminal" evidence="3">
    <location>
        <begin position="201"/>
        <end position="309"/>
    </location>
</feature>
<dbReference type="EMBL" id="CP001738">
    <property type="protein sequence ID" value="ACY95909.1"/>
    <property type="molecule type" value="Genomic_DNA"/>
</dbReference>
<dbReference type="Proteomes" id="UP000001918">
    <property type="component" value="Chromosome"/>
</dbReference>
<dbReference type="HOGENOM" id="CLU_073856_0_0_11"/>
<keyword evidence="1" id="KW-0175">Coiled coil</keyword>
<dbReference type="Gene3D" id="6.10.250.3150">
    <property type="match status" value="1"/>
</dbReference>
<dbReference type="KEGG" id="tcu:Tcur_0305"/>
<evidence type="ECO:0000313" key="5">
    <source>
        <dbReference type="Proteomes" id="UP000001918"/>
    </source>
</evidence>
<dbReference type="OrthoDB" id="2989771at2"/>
<feature type="signal peptide" evidence="2">
    <location>
        <begin position="1"/>
        <end position="38"/>
    </location>
</feature>
<evidence type="ECO:0000256" key="1">
    <source>
        <dbReference type="SAM" id="Coils"/>
    </source>
</evidence>
<protein>
    <recommendedName>
        <fullName evidence="3">ARB-07466-like C-terminal domain-containing protein</fullName>
    </recommendedName>
</protein>
<evidence type="ECO:0000259" key="3">
    <source>
        <dbReference type="Pfam" id="PF26571"/>
    </source>
</evidence>
<dbReference type="eggNOG" id="COG4942">
    <property type="taxonomic scope" value="Bacteria"/>
</dbReference>
<dbReference type="STRING" id="471852.Tcur_0305"/>
<name>D1A1I7_THECD</name>
<reference evidence="4 5" key="1">
    <citation type="journal article" date="2011" name="Stand. Genomic Sci.">
        <title>Complete genome sequence of Thermomonospora curvata type strain (B9).</title>
        <authorList>
            <person name="Chertkov O."/>
            <person name="Sikorski J."/>
            <person name="Nolan M."/>
            <person name="Lapidus A."/>
            <person name="Lucas S."/>
            <person name="Del Rio T.G."/>
            <person name="Tice H."/>
            <person name="Cheng J.F."/>
            <person name="Goodwin L."/>
            <person name="Pitluck S."/>
            <person name="Liolios K."/>
            <person name="Ivanova N."/>
            <person name="Mavromatis K."/>
            <person name="Mikhailova N."/>
            <person name="Ovchinnikova G."/>
            <person name="Pati A."/>
            <person name="Chen A."/>
            <person name="Palaniappan K."/>
            <person name="Djao O.D."/>
            <person name="Land M."/>
            <person name="Hauser L."/>
            <person name="Chang Y.J."/>
            <person name="Jeffries C.D."/>
            <person name="Brettin T."/>
            <person name="Han C."/>
            <person name="Detter J.C."/>
            <person name="Rohde M."/>
            <person name="Goker M."/>
            <person name="Woyke T."/>
            <person name="Bristow J."/>
            <person name="Eisen J.A."/>
            <person name="Markowitz V."/>
            <person name="Hugenholtz P."/>
            <person name="Klenk H.P."/>
            <person name="Kyrpides N.C."/>
        </authorList>
    </citation>
    <scope>NUCLEOTIDE SEQUENCE [LARGE SCALE GENOMIC DNA]</scope>
    <source>
        <strain evidence="5">ATCC 19995 / DSM 43183 / JCM 3096 / KCTC 9072 / NBRC 15933 / NCIMB 10081 / Henssen B9</strain>
    </source>
</reference>
<dbReference type="InterPro" id="IPR006311">
    <property type="entry name" value="TAT_signal"/>
</dbReference>
<organism evidence="4 5">
    <name type="scientific">Thermomonospora curvata (strain ATCC 19995 / DSM 43183 / JCM 3096 / KCTC 9072 / NBRC 15933 / NCIMB 10081 / Henssen B9)</name>
    <dbReference type="NCBI Taxonomy" id="471852"/>
    <lineage>
        <taxon>Bacteria</taxon>
        <taxon>Bacillati</taxon>
        <taxon>Actinomycetota</taxon>
        <taxon>Actinomycetes</taxon>
        <taxon>Streptosporangiales</taxon>
        <taxon>Thermomonosporaceae</taxon>
        <taxon>Thermomonospora</taxon>
    </lineage>
</organism>
<gene>
    <name evidence="4" type="ordered locus">Tcur_0305</name>
</gene>
<dbReference type="Pfam" id="PF26571">
    <property type="entry name" value="VldE"/>
    <property type="match status" value="1"/>
</dbReference>
<dbReference type="RefSeq" id="WP_012850693.1">
    <property type="nucleotide sequence ID" value="NC_013510.1"/>
</dbReference>
<feature type="chain" id="PRO_5038631800" description="ARB-07466-like C-terminal domain-containing protein" evidence="2">
    <location>
        <begin position="39"/>
        <end position="317"/>
    </location>
</feature>
<sequence>METPDSTRGARGVRGGLRRAALALAAAAGALVLTSATATSPAAAEPGNEQKIAELTQQIKNLEKEYGGNLEQLRDTRLQAKKALLKVKLLRRDLETARDVVAQLAASRYMSNGLDPTVQVLASDDPNRVLSNASLAHHLSVTQAAKVTEINTLLAQQERARRDAEKKIKILEKEIADIAKERERVRQLLRRYKPESPMVGTGGMTPRMIKVRDEIEEKFGPFPVIGCTRPGDPLDHGSGRACDFMESTAGQMPSPSRLAHGDAVAAYAIRNATRLGIKYIIWKQRIWDVRSSGGWKMMSDRGSITQNHYDHVHISVF</sequence>
<keyword evidence="2" id="KW-0732">Signal</keyword>
<dbReference type="InterPro" id="IPR058593">
    <property type="entry name" value="ARB_07466-like_C"/>
</dbReference>
<dbReference type="AlphaFoldDB" id="D1A1I7"/>
<accession>D1A1I7</accession>
<feature type="coiled-coil region" evidence="1">
    <location>
        <begin position="45"/>
        <end position="72"/>
    </location>
</feature>
<proteinExistence type="predicted"/>
<keyword evidence="5" id="KW-1185">Reference proteome</keyword>
<feature type="coiled-coil region" evidence="1">
    <location>
        <begin position="147"/>
        <end position="191"/>
    </location>
</feature>
<dbReference type="PROSITE" id="PS51318">
    <property type="entry name" value="TAT"/>
    <property type="match status" value="1"/>
</dbReference>
<evidence type="ECO:0000256" key="2">
    <source>
        <dbReference type="SAM" id="SignalP"/>
    </source>
</evidence>
<evidence type="ECO:0000313" key="4">
    <source>
        <dbReference type="EMBL" id="ACY95909.1"/>
    </source>
</evidence>